<feature type="domain" description="Tc toxin complex TcA C-terminal TcB-binding" evidence="2">
    <location>
        <begin position="2558"/>
        <end position="2846"/>
    </location>
</feature>
<protein>
    <recommendedName>
        <fullName evidence="7">Virulence plasmid A protein</fullName>
    </recommendedName>
</protein>
<evidence type="ECO:0000259" key="2">
    <source>
        <dbReference type="Pfam" id="PF18276"/>
    </source>
</evidence>
<comment type="caution">
    <text evidence="5">The sequence shown here is derived from an EMBL/GenBank/DDBJ whole genome shotgun (WGS) entry which is preliminary data.</text>
</comment>
<feature type="domain" description="ABC toxin N-terminal" evidence="4">
    <location>
        <begin position="1484"/>
        <end position="1599"/>
    </location>
</feature>
<keyword evidence="1" id="KW-0175">Coiled coil</keyword>
<dbReference type="InterPro" id="IPR040840">
    <property type="entry name" value="TcA_TcB_BD"/>
</dbReference>
<keyword evidence="6" id="KW-1185">Reference proteome</keyword>
<dbReference type="InterPro" id="IPR041079">
    <property type="entry name" value="Neuraminidase-like"/>
</dbReference>
<evidence type="ECO:0000259" key="3">
    <source>
        <dbReference type="Pfam" id="PF18413"/>
    </source>
</evidence>
<organism evidence="5 6">
    <name type="scientific">Chondromyces apiculatus DSM 436</name>
    <dbReference type="NCBI Taxonomy" id="1192034"/>
    <lineage>
        <taxon>Bacteria</taxon>
        <taxon>Pseudomonadati</taxon>
        <taxon>Myxococcota</taxon>
        <taxon>Polyangia</taxon>
        <taxon>Polyangiales</taxon>
        <taxon>Polyangiaceae</taxon>
        <taxon>Chondromyces</taxon>
    </lineage>
</organism>
<evidence type="ECO:0000313" key="6">
    <source>
        <dbReference type="Proteomes" id="UP000019678"/>
    </source>
</evidence>
<dbReference type="Pfam" id="PF18276">
    <property type="entry name" value="TcA_TcB_BD"/>
    <property type="match status" value="1"/>
</dbReference>
<proteinExistence type="predicted"/>
<gene>
    <name evidence="5" type="ORF">CAP_1090</name>
</gene>
<dbReference type="EMBL" id="ASRX01000124">
    <property type="protein sequence ID" value="EYF00196.1"/>
    <property type="molecule type" value="Genomic_DNA"/>
</dbReference>
<name>A0A017SV76_9BACT</name>
<dbReference type="RefSeq" id="WP_044251997.1">
    <property type="nucleotide sequence ID" value="NZ_ASRX01000124.1"/>
</dbReference>
<dbReference type="Pfam" id="PF18413">
    <property type="entry name" value="Neuraminidase"/>
    <property type="match status" value="1"/>
</dbReference>
<dbReference type="eggNOG" id="COG3409">
    <property type="taxonomic scope" value="Bacteria"/>
</dbReference>
<evidence type="ECO:0000259" key="4">
    <source>
        <dbReference type="Pfam" id="PF20220"/>
    </source>
</evidence>
<dbReference type="eggNOG" id="COG2351">
    <property type="taxonomic scope" value="Bacteria"/>
</dbReference>
<evidence type="ECO:0000256" key="1">
    <source>
        <dbReference type="SAM" id="Coils"/>
    </source>
</evidence>
<sequence length="3006" mass="331242">MNKDLTEQTFTLHARIVDSSTSEGIAGLAVEGWIRGLSHDEFVAAATTDPDGYFGFEVPQATLAQVVGAGPAALSFRIFSEQRLLLDTATTLQWRVREPVTSLCIPVDRSAPPGTERPAFWSVRGRLTDANGRALPGKRISAKDRNVGLPEKVLGEGTTDSQGRYRIAYDVDQLGRAQKRRPDLVIRAVDNATGKELASRFVCQAPPRAAVDLSATEVTQVVSEFEQVVAAVDPLRGGVLPGDLSESDVDLIACSAGIDRERVRLFALAHRMAEGNRVSPAGYYGLLRWGLPEEWSRLVLAGRGGHRRALTWAVKESVIAALSGVAIDEVVDELAELAAGVALEVRTPGAGTVGDLLATALPDAGDQQRFLRRYVMHEGRISALWSALGDGQEFSEGQISKLQRAFQLGALVRHHLPLFKRLEADLEASTFQSLRELAKLDEGDWIALLKDDTKGPPIGAPAGVPGATEDERLGNYASVLAQSLEVAFPGAAIAGRLGAAPPVLSDALEILSRTPELELGQVRIADYLEAHPEILTGVGSPTVTVAQLKGFERLHKLTHATAEISALVEKGLDSAQSVVRLGRARLRQLLGSELTPGRIDAIFSAARQVTASSHAIAARYHAAFNTVPAHVLPTPAPPSAGQVASWPSLFGSLDFCACGHCRSVYGPAAYLVDLLQFLHRQLVEQQSAATWTHFSIFTQQNVQFTASQSARDVLLVRRPDLASIELTCKNTDTPLPYVDLVNEILEYAVANTALTPAVAFPEHIATEGTAAQLASQPQPLAPAKQVVQDKAYQLLAESPYPWRLPFNMGLEEARIYLDHLGVPRARLMEVLDRSEEGRPITPPSWALTLERLRLSEAEAQLLTGTSPMPWWTHWGLLETGNALEDPTGASASPIQGTWVAVLKHVAILMQRSGLSYDALSAVLATDFVDPLPKALTIEAAPGADPLTCKLAELRIPALDAVALDRLHRFTRLQRALGWTVAEVDQALSTFGGSMDAQLLVHLADVVRLREEVQVPVLELLSWWGRIQTRTPIPEERPLYEGLFLNKAVTNPVDAAFGLNSEATDLAAPVGLAEHTPALLSALQCSQAELDLLTRSDVAAALHLSPLVATTQLGLDDLSRLFRAVSIARALNLPLTDLLVLREFSHLDVLQASTPWQTRRFVAAVREVAASRVGVAQLDEFLRHGTPAATGTASPLAAVDLFLDDLEARLEQLQKDLVPSSDEPSPLPRARALVLERLGGALKVDMATAEYLSVKVLRAPASSTRPVLSMFLHGLDGETVPSRAEARLAFLRLEKVASLVTPWKISLEELRWMVAPEQGTPLLPLDGLPGAYTPASETLFRAWLTLARLVRLRDTLPAGKGALADLFRMEAALSQGEGGPGAGGSAAQSPELIAAIATCTGWSLPDVASLSARFADLTLGERLLRMETACGGLRRLGVTAETAVGWVDAETTLEAARATALEVRNAVKAKYDEARWDTLARPLRDVLRERQRDALVGYLLWKHGYADQSRLFAELLVDVEMSPCQLTSRIGQAISSVQTFVQRCFLNLEAHVTLDEEAAREWTWMRNYRVWEANRKVFLCPENWIEPELRDDKTPFFEALDNELLQSDLDEVSAEKAFSAYLVKLDQVARLKVTGMVRQREGSGKNALDVLHVFARTPSTPHVHFYRRRAGDETWSPWEKIELDIQSNHLIPVVYERRLLLFWATLEKKPSANQDASMGSMDTPGRPPQLDLLIKLAWSEYQNGKWTAQRWVDAPAVRMSLGMLEELFPEEHFYFRAYSPLQLFGGSPPQLVIECLRKAIDNEASPTLAMSRRLGQFVLSDCRGRWALQGPTSTMSLRVRQPGHATRDGMAIVQEGYRNDQRLHVLAGRLEPGTQKNLGEDGEQIAVLNATPGIFRILFPNSYEDFLSQDVFFYEDDRRSFLVTPKKEKVNRWVFKSEASLDMVPFLWDDDTFRLEEPEVGPLPQGEPGRGLEAAFSASSQSAQILRRWATSTPTVLHLPATTLKQRFKFEPFYHPYVCSFIKQTNRYGLEGLLDWSKQSSPLQLARKEDFAERYQPTDAVAMPYPLEDVDFSLTGAMSLYNWELFFHAPLLIADRLSKNLRFEEAQRWFHTIFDPTTGSTAPAPQRFWKVRPFFENVDLAAIDELLAGEVESLSLQIEAWRRDPFNPHHIARLRPLAYQKTVVMKYIDNLIRWADHLFQQDTVESTTQAMQLYLLAAEILGPRPQAIPKRAEAAPKTYRELEPLLDDMSNALVEVEGWAPPGTGSTGVGEDDQAEPFVMPSVLYFCIPPNDVLLGYWDRVADRLFKLRHCMNIEGVVRQLPLFEPPIDPALLVRAAAAGVDLSTVLQDLNAPAPLHRFQLLLQKANELVAEVKSLGQALLAAREKRDVEALSLLRSSHELRLLDAMRQVKQRQVAEAQESLLALRKAHEAATMRHQFHRDVARINTWENAHLTMSGAAAVSQAIVQATLSGTAGLYAVPTVTTGGAGAMASPVTVATTVDGDKLGNSSEAGAKAANIGVALLRDSAAMSATVGAYQRRWDDWKLQERVTGRELQQIDRQIAATEIRLAIVEKELDNHDIQAEQSREVADYLRDKFTNRELYDWMSSQLATLYFQSFQLAYALAKRAERAFWFERGLEPSGASSYIKFGHWDSLRRGLLAGEALGFDLKRLEMAHLEHDRRELELTKQISLLQHDPAALMELKTEGICTITLPEQLFDMDFPGHYLRRLKNISLTLPCIVGPYDSVNCTLTLESSKVRSVIGSVDADGYLAQNPDHVKDRYTPVTSIATSHAQNDSGLFEVNFRDERYLPFEGAGAVSKWRLDLPHDCQAFDVSSLSDVIIHVRYTARDGGDALAPAARGALGAWRKTTAHDPLAKLVSLRHDHPRAWQAFLDPAGPLQLEFGLDHEQFPHPLRGKTLSIHRVDLYRVLKPQKTATFSLELLLGGMPPGALELPAGGTGITMDTRGCSASVPSAWTLSALPLTQPATATSLADELQDVVVIVHYTAS</sequence>
<dbReference type="STRING" id="1192034.CAP_1090"/>
<feature type="domain" description="Neuraminidase-like" evidence="3">
    <location>
        <begin position="1630"/>
        <end position="1752"/>
    </location>
</feature>
<evidence type="ECO:0000313" key="5">
    <source>
        <dbReference type="EMBL" id="EYF00196.1"/>
    </source>
</evidence>
<feature type="coiled-coil region" evidence="1">
    <location>
        <begin position="2553"/>
        <end position="2580"/>
    </location>
</feature>
<dbReference type="InterPro" id="IPR046839">
    <property type="entry name" value="ABC_toxin_N"/>
</dbReference>
<dbReference type="Proteomes" id="UP000019678">
    <property type="component" value="Unassembled WGS sequence"/>
</dbReference>
<accession>A0A017SV76</accession>
<evidence type="ECO:0008006" key="7">
    <source>
        <dbReference type="Google" id="ProtNLM"/>
    </source>
</evidence>
<feature type="coiled-coil region" evidence="1">
    <location>
        <begin position="1195"/>
        <end position="1222"/>
    </location>
</feature>
<dbReference type="OrthoDB" id="9781691at2"/>
<dbReference type="Pfam" id="PF20220">
    <property type="entry name" value="ABC_toxin_N"/>
    <property type="match status" value="1"/>
</dbReference>
<reference evidence="5 6" key="1">
    <citation type="submission" date="2013-05" db="EMBL/GenBank/DDBJ databases">
        <title>Genome assembly of Chondromyces apiculatus DSM 436.</title>
        <authorList>
            <person name="Sharma G."/>
            <person name="Khatri I."/>
            <person name="Kaur C."/>
            <person name="Mayilraj S."/>
            <person name="Subramanian S."/>
        </authorList>
    </citation>
    <scope>NUCLEOTIDE SEQUENCE [LARGE SCALE GENOMIC DNA]</scope>
    <source>
        <strain evidence="5 6">DSM 436</strain>
    </source>
</reference>